<reference evidence="1 2" key="1">
    <citation type="submission" date="2022-11" db="EMBL/GenBank/DDBJ databases">
        <title>Spartinivicinus poritis sp. nov., isolated from scleractinian coral Porites lutea.</title>
        <authorList>
            <person name="Zhang G."/>
            <person name="Cai L."/>
            <person name="Wei Q."/>
        </authorList>
    </citation>
    <scope>NUCLEOTIDE SEQUENCE [LARGE SCALE GENOMIC DNA]</scope>
    <source>
        <strain evidence="1 2">A2-2</strain>
    </source>
</reference>
<keyword evidence="2" id="KW-1185">Reference proteome</keyword>
<dbReference type="EMBL" id="JAPMOU010000067">
    <property type="protein sequence ID" value="MDE1465504.1"/>
    <property type="molecule type" value="Genomic_DNA"/>
</dbReference>
<dbReference type="Proteomes" id="UP001528823">
    <property type="component" value="Unassembled WGS sequence"/>
</dbReference>
<accession>A0ABT5UGI8</accession>
<comment type="caution">
    <text evidence="1">The sequence shown here is derived from an EMBL/GenBank/DDBJ whole genome shotgun (WGS) entry which is preliminary data.</text>
</comment>
<protein>
    <submittedName>
        <fullName evidence="1">AHH domain-containing protein</fullName>
    </submittedName>
</protein>
<evidence type="ECO:0000313" key="1">
    <source>
        <dbReference type="EMBL" id="MDE1465504.1"/>
    </source>
</evidence>
<evidence type="ECO:0000313" key="2">
    <source>
        <dbReference type="Proteomes" id="UP001528823"/>
    </source>
</evidence>
<dbReference type="Pfam" id="PF14412">
    <property type="entry name" value="AHH"/>
    <property type="match status" value="1"/>
</dbReference>
<organism evidence="1 2">
    <name type="scientific">Spartinivicinus poritis</name>
    <dbReference type="NCBI Taxonomy" id="2994640"/>
    <lineage>
        <taxon>Bacteria</taxon>
        <taxon>Pseudomonadati</taxon>
        <taxon>Pseudomonadota</taxon>
        <taxon>Gammaproteobacteria</taxon>
        <taxon>Oceanospirillales</taxon>
        <taxon>Zooshikellaceae</taxon>
        <taxon>Spartinivicinus</taxon>
    </lineage>
</organism>
<gene>
    <name evidence="1" type="ORF">ORQ98_26440</name>
</gene>
<sequence length="708" mass="79423">MRYRIKFLNGAIYEFHRSFDEPSEGYYPKGLLGEHEIRQFFRRCISHSSKSTDGYTDGRTIMEFLLGLSLSEKELEDRFVEAVEWNQIFIYGNQEPPLLPMVKKAKQVSLDSLAYKAIGDIANESENKQKTLELELFYDDLEKTPAGKTPFKITFSNNECIAGVLDEKGCATIPNAPDLPAQVTFGDEAAFNEAANSIIGAYQQLAFVLDDAARQIGKHMLAVARSQPKAEEPPADIKEAFKQAVEKELAKYKAKAEEYDQKTFLQKTWEQAKSVTTGVKKGFTEYVPDLGEFGDLMDAVDLDVTDLVDAIATGNVDELETKFQAWQRDNKGFAKASEAMEMLILLLSDEKSRELIASIPFRILQVLPPDEVTEILSSQATQTGIDATIVAGGTAAGALAGGVGAPIAAATLLTAAAGRKGGKLIEAIINILMAIAEKIKKLSAYQWGGTRKYQQKNQIKHIEENKSFNKGENKQKADEAEKENKKYKCEWNKCKGNHEKKIRYPSNGSVQRNNTYDSDWIRAGLEPWVLYGPGRNSYATLADYKDEAPNANYTATAAAMIYPEYHTQKHHLISVKLFESVDELSSNAKLIGYDVNHPKNGICLPSFMADIVQHDLQLHRGRHNKKLYDLKVLPYLMNIRDDCLSYCQKDIKGDKRKQKDLISDLDALAGKVRAKVVNWQYLLSSKALKRRTESNDRYEKAIKKKSEE</sequence>
<name>A0ABT5UGI8_9GAMM</name>
<proteinExistence type="predicted"/>
<dbReference type="InterPro" id="IPR032871">
    <property type="entry name" value="AHH_dom_containing"/>
</dbReference>
<dbReference type="RefSeq" id="WP_274691809.1">
    <property type="nucleotide sequence ID" value="NZ_JAPMOU010000067.1"/>
</dbReference>